<dbReference type="Gene3D" id="3.40.50.1460">
    <property type="match status" value="1"/>
</dbReference>
<dbReference type="Proteomes" id="UP001596139">
    <property type="component" value="Unassembled WGS sequence"/>
</dbReference>
<evidence type="ECO:0000313" key="3">
    <source>
        <dbReference type="Proteomes" id="UP001596139"/>
    </source>
</evidence>
<feature type="region of interest" description="Disordered" evidence="1">
    <location>
        <begin position="724"/>
        <end position="762"/>
    </location>
</feature>
<protein>
    <submittedName>
        <fullName evidence="2">Caspase family protein</fullName>
    </submittedName>
</protein>
<name>A0ABW1MQ61_9ACTN</name>
<evidence type="ECO:0000256" key="1">
    <source>
        <dbReference type="SAM" id="MobiDB-lite"/>
    </source>
</evidence>
<proteinExistence type="predicted"/>
<comment type="caution">
    <text evidence="2">The sequence shown here is derived from an EMBL/GenBank/DDBJ whole genome shotgun (WGS) entry which is preliminary data.</text>
</comment>
<keyword evidence="3" id="KW-1185">Reference proteome</keyword>
<accession>A0ABW1MQ61</accession>
<dbReference type="EMBL" id="JBHSPX010000007">
    <property type="protein sequence ID" value="MFC6065531.1"/>
    <property type="molecule type" value="Genomic_DNA"/>
</dbReference>
<evidence type="ECO:0000313" key="2">
    <source>
        <dbReference type="EMBL" id="MFC6065531.1"/>
    </source>
</evidence>
<feature type="region of interest" description="Disordered" evidence="1">
    <location>
        <begin position="1468"/>
        <end position="1499"/>
    </location>
</feature>
<organism evidence="2 3">
    <name type="scientific">Streptomyces ochraceiscleroticus</name>
    <dbReference type="NCBI Taxonomy" id="47761"/>
    <lineage>
        <taxon>Bacteria</taxon>
        <taxon>Bacillati</taxon>
        <taxon>Actinomycetota</taxon>
        <taxon>Actinomycetes</taxon>
        <taxon>Kitasatosporales</taxon>
        <taxon>Streptomycetaceae</taxon>
        <taxon>Streptomyces</taxon>
    </lineage>
</organism>
<reference evidence="3" key="1">
    <citation type="journal article" date="2019" name="Int. J. Syst. Evol. Microbiol.">
        <title>The Global Catalogue of Microorganisms (GCM) 10K type strain sequencing project: providing services to taxonomists for standard genome sequencing and annotation.</title>
        <authorList>
            <consortium name="The Broad Institute Genomics Platform"/>
            <consortium name="The Broad Institute Genome Sequencing Center for Infectious Disease"/>
            <person name="Wu L."/>
            <person name="Ma J."/>
        </authorList>
    </citation>
    <scope>NUCLEOTIDE SEQUENCE [LARGE SCALE GENOMIC DNA]</scope>
    <source>
        <strain evidence="3">CGMCC 1.15180</strain>
    </source>
</reference>
<feature type="compositionally biased region" description="Polar residues" evidence="1">
    <location>
        <begin position="1484"/>
        <end position="1493"/>
    </location>
</feature>
<sequence length="1670" mass="182507">MTGRPNPDVERVDPSRSTVLLLGGTEYPGTQLAPVPAAGTNLDKLAEAFENPDLWGVETLYQHLNLTRRRMLTTIGKIYRTSEPDGLFVLYFVGHAQQDDRSGTLYLAPHDAGSPLAPQDSMVSVADIFRAVADQEDLHARRKLLILDCCFSGSAIKATPAEASTITSENGWHVITACAEEEFARADSDRETTFFTGALLESFEGVAATQPSLSVQWVFEAVSDIISRTPGGSELLPHHVPAAWANRPWLRNRKHVRPAPTPYNYARVPAPQPAGIQQALPYGFAAWPVVDSLFTGRDAELAAALGRFRQRTVLPVCGPRYAGKSAFVRQLLATPEVKEAEPAEQPWLLLELTIINASAESPVMEALASALEVGLQDVAQHAEADGDSRRDLVIERLREHARGRTLLLVVDCGRLGYDSHRISAELDELLAHPYFRDTANIVISRVELDEPVHSEEQLDHQIPVLLAELGQGEAADLLTALMAHERVTVDGKDVLRCIQDRRLRLPGVLNQSAKGYLRRRDRGTGSPDPAAVAAALVEGTTPSMIRTLRELGCCLAAGPGAPAGPEPFAVLAVWALADRLPLSPHVLEDPAVGFPRDTLDRLVDARVLSRTDEGALLLGQASEQALRNLVAAALSRAEENRPARPLVDPQLLQTLVPKELDLPELDRRLAAAALPLFTAGAPKDDEADAVYRIRLRSALGWIEDEGDRRLPALHDAIRPLVLAPSGDASYRPTSDAPLAPPAEAEEQVVSGPEPLPVEEPTAAEEGVTSLAALYRLYHAVASLTLAARAEGPAERTGARFTTAAEEVAAALAGCDAEQVPHTLLRSADASLAFTGNRLGLRARLLDVRLAAVDVLLLGAHRRGPGQAGRITLAVSWLLNTADALIDADRLEEAGALVDQVGGLVTDLLPQDDAPRSVSSRLQLTSRIARVRGRLLSDTGESRRVLLDGARSVAAGLRLAHAEGEPLSLWTSRLFDATLLVIQQSRTDEELAEARSLVMDALEECWGDRSSWPAAVCVPAARFLRKLYVRCVDAALRQNGAKEAVDLLERLPEARRAEAEGAPPADAKEVAKVLSALAQAYGFHSYTLRENQRIGVARSRLERAADCAHAAVELAPSTFSHSVWLRQVLDIRRMTPRTGPAGDAASKRRRACVKEVRGWLAQQDSHSHAHAVLDITCLDSDWAEEGSLRGAAQKRVPGEDFLQLKARRQRVPIDALYRERRQKLKAHLHRYGPSIELCALESRLEREYRRWTGVLDFKQAKQDWKDGLGPRPMTKVPQVDNEPLFALYRDAAIRWPGDARRIAAEAALHRYVWNYDRAIELYERLARTAPNGEIRRGAHLSAAEALLADLEYATHTYRGDWHDRLLAAQDHLDAVFSPNTRGGLAMVLRERVAIRLGRPVRWDPVDEAFEAVVGGDYAGTVGRFLDRRRYGRYRDSDRLGARVRITVKDSAGSSEQHRLSELFGDHGELIERTGPADGRQAAAVPQQNSGQEGRSPSGAAAALVGGEDLGQFASELLGELLLTEFTSVKLLSGLGKLYLHRADDLIAGHQEAHGSEPEPGSATAREAAGHARRAYDCFDACRVLQEAHGNESIVTKFERGRAITLAAKYLHDPNPISRPLPHERDAQLRQAFWLLNAAREHSVGGFNKVCSWAASENNEVQKRLGLRKPQE</sequence>
<gene>
    <name evidence="2" type="ORF">ACFP4F_23710</name>
</gene>
<dbReference type="RefSeq" id="WP_031059229.1">
    <property type="nucleotide sequence ID" value="NZ_JBHSPX010000007.1"/>
</dbReference>